<gene>
    <name evidence="2" type="ORF">APLA_LOCUS13169</name>
</gene>
<evidence type="ECO:0000256" key="1">
    <source>
        <dbReference type="SAM" id="MobiDB-lite"/>
    </source>
</evidence>
<protein>
    <submittedName>
        <fullName evidence="2">Uncharacterized protein</fullName>
    </submittedName>
</protein>
<name>A0A8S1B211_ARCPL</name>
<evidence type="ECO:0000313" key="2">
    <source>
        <dbReference type="EMBL" id="CAB3251707.1"/>
    </source>
</evidence>
<proteinExistence type="predicted"/>
<dbReference type="EMBL" id="CADEBC010000550">
    <property type="protein sequence ID" value="CAB3251707.1"/>
    <property type="molecule type" value="Genomic_DNA"/>
</dbReference>
<dbReference type="OrthoDB" id="97058at2759"/>
<comment type="caution">
    <text evidence="2">The sequence shown here is derived from an EMBL/GenBank/DDBJ whole genome shotgun (WGS) entry which is preliminary data.</text>
</comment>
<dbReference type="Proteomes" id="UP000494106">
    <property type="component" value="Unassembled WGS sequence"/>
</dbReference>
<dbReference type="Pfam" id="PF14223">
    <property type="entry name" value="Retrotran_gag_2"/>
    <property type="match status" value="1"/>
</dbReference>
<keyword evidence="3" id="KW-1185">Reference proteome</keyword>
<reference evidence="2 3" key="1">
    <citation type="submission" date="2020-04" db="EMBL/GenBank/DDBJ databases">
        <authorList>
            <person name="Wallbank WR R."/>
            <person name="Pardo Diaz C."/>
            <person name="Kozak K."/>
            <person name="Martin S."/>
            <person name="Jiggins C."/>
            <person name="Moest M."/>
            <person name="Warren A I."/>
            <person name="Byers J.R.P. K."/>
            <person name="Montejo-Kovacevich G."/>
            <person name="Yen C E."/>
        </authorList>
    </citation>
    <scope>NUCLEOTIDE SEQUENCE [LARGE SCALE GENOMIC DNA]</scope>
</reference>
<evidence type="ECO:0000313" key="3">
    <source>
        <dbReference type="Proteomes" id="UP000494106"/>
    </source>
</evidence>
<organism evidence="2 3">
    <name type="scientific">Arctia plantaginis</name>
    <name type="common">Wood tiger moth</name>
    <name type="synonym">Phalaena plantaginis</name>
    <dbReference type="NCBI Taxonomy" id="874455"/>
    <lineage>
        <taxon>Eukaryota</taxon>
        <taxon>Metazoa</taxon>
        <taxon>Ecdysozoa</taxon>
        <taxon>Arthropoda</taxon>
        <taxon>Hexapoda</taxon>
        <taxon>Insecta</taxon>
        <taxon>Pterygota</taxon>
        <taxon>Neoptera</taxon>
        <taxon>Endopterygota</taxon>
        <taxon>Lepidoptera</taxon>
        <taxon>Glossata</taxon>
        <taxon>Ditrysia</taxon>
        <taxon>Noctuoidea</taxon>
        <taxon>Erebidae</taxon>
        <taxon>Arctiinae</taxon>
        <taxon>Arctia</taxon>
    </lineage>
</organism>
<sequence length="231" mass="26678">MDFHTLQGSAIKLEGQKIWRVWRFQMSVTLRGADLFSIVTGLEKESDNFAARDAKAQPIMVSRLTEAVMVHVLTCMSSEDMWKTLHSVFEAKSATRHLKYECPKRNIVYDKSSGCHAFISHILSSSSNMDISNDDKWLVDSGAGKIQNTIKEIPEMTLREEESILSENQETEEEYFEPEPVSSPTLLEREDSENEEEEAVTRRGRKVIRSAWQKDYDLGFTIWGEYKEWKK</sequence>
<dbReference type="AlphaFoldDB" id="A0A8S1B211"/>
<accession>A0A8S1B211</accession>
<feature type="region of interest" description="Disordered" evidence="1">
    <location>
        <begin position="164"/>
        <end position="204"/>
    </location>
</feature>